<organism evidence="3 4">
    <name type="scientific">Denticeps clupeoides</name>
    <name type="common">denticle herring</name>
    <dbReference type="NCBI Taxonomy" id="299321"/>
    <lineage>
        <taxon>Eukaryota</taxon>
        <taxon>Metazoa</taxon>
        <taxon>Chordata</taxon>
        <taxon>Craniata</taxon>
        <taxon>Vertebrata</taxon>
        <taxon>Euteleostomi</taxon>
        <taxon>Actinopterygii</taxon>
        <taxon>Neopterygii</taxon>
        <taxon>Teleostei</taxon>
        <taxon>Clupei</taxon>
        <taxon>Clupeiformes</taxon>
        <taxon>Denticipitoidei</taxon>
        <taxon>Denticipitidae</taxon>
        <taxon>Denticeps</taxon>
    </lineage>
</organism>
<evidence type="ECO:0000256" key="1">
    <source>
        <dbReference type="SAM" id="MobiDB-lite"/>
    </source>
</evidence>
<protein>
    <recommendedName>
        <fullName evidence="2">CASAMP N-terminal domain-containing protein</fullName>
    </recommendedName>
</protein>
<dbReference type="GeneTree" id="ENSGT01150000289696"/>
<dbReference type="Proteomes" id="UP000694580">
    <property type="component" value="Chromosome 3"/>
</dbReference>
<sequence>FLSSSAMVDAPGTRKSGAPPDIQPLERYEAGRAKIRASLRWLLAAAYGCGGNCAGVWGW</sequence>
<evidence type="ECO:0000259" key="2">
    <source>
        <dbReference type="Pfam" id="PF25532"/>
    </source>
</evidence>
<keyword evidence="4" id="KW-1185">Reference proteome</keyword>
<proteinExistence type="predicted"/>
<feature type="region of interest" description="Disordered" evidence="1">
    <location>
        <begin position="1"/>
        <end position="23"/>
    </location>
</feature>
<dbReference type="AlphaFoldDB" id="A0AAY3ZVK5"/>
<accession>A0AAY3ZVK5</accession>
<evidence type="ECO:0000313" key="4">
    <source>
        <dbReference type="Proteomes" id="UP000694580"/>
    </source>
</evidence>
<reference evidence="3" key="3">
    <citation type="submission" date="2025-09" db="UniProtKB">
        <authorList>
            <consortium name="Ensembl"/>
        </authorList>
    </citation>
    <scope>IDENTIFICATION</scope>
</reference>
<feature type="domain" description="CASAMP N-terminal" evidence="2">
    <location>
        <begin position="20"/>
        <end position="48"/>
    </location>
</feature>
<reference evidence="3 4" key="1">
    <citation type="submission" date="2020-06" db="EMBL/GenBank/DDBJ databases">
        <authorList>
            <consortium name="Wellcome Sanger Institute Data Sharing"/>
        </authorList>
    </citation>
    <scope>NUCLEOTIDE SEQUENCE [LARGE SCALE GENOMIC DNA]</scope>
</reference>
<dbReference type="InterPro" id="IPR058042">
    <property type="entry name" value="CAMSAP_N"/>
</dbReference>
<dbReference type="Pfam" id="PF25532">
    <property type="entry name" value="CH_CAMSAP2_N"/>
    <property type="match status" value="1"/>
</dbReference>
<reference evidence="3" key="2">
    <citation type="submission" date="2025-08" db="UniProtKB">
        <authorList>
            <consortium name="Ensembl"/>
        </authorList>
    </citation>
    <scope>IDENTIFICATION</scope>
</reference>
<evidence type="ECO:0000313" key="3">
    <source>
        <dbReference type="Ensembl" id="ENSDCDP00010000747.1"/>
    </source>
</evidence>
<dbReference type="Ensembl" id="ENSDCDT00010000776.1">
    <property type="protein sequence ID" value="ENSDCDP00010000747.1"/>
    <property type="gene ID" value="ENSDCDG00010000408.1"/>
</dbReference>
<name>A0AAY3ZVK5_9TELE</name>